<dbReference type="EMBL" id="MT631173">
    <property type="protein sequence ID" value="QNO46226.1"/>
    <property type="molecule type" value="Genomic_DNA"/>
</dbReference>
<evidence type="ECO:0000313" key="2">
    <source>
        <dbReference type="EMBL" id="QNO46226.1"/>
    </source>
</evidence>
<dbReference type="Pfam" id="PF13588">
    <property type="entry name" value="HSDR_N_2"/>
    <property type="match status" value="1"/>
</dbReference>
<gene>
    <name evidence="2" type="ORF">ABPEKODN_00039</name>
</gene>
<dbReference type="AlphaFoldDB" id="A0A7G9YDZ2"/>
<dbReference type="InterPro" id="IPR029464">
    <property type="entry name" value="HSDR_N"/>
</dbReference>
<evidence type="ECO:0000259" key="1">
    <source>
        <dbReference type="Pfam" id="PF13588"/>
    </source>
</evidence>
<accession>A0A7G9YDZ2</accession>
<feature type="domain" description="Type I restriction enzyme R protein N-terminal" evidence="1">
    <location>
        <begin position="26"/>
        <end position="61"/>
    </location>
</feature>
<sequence length="72" mass="8512">MTQKLIVIPEGKICDYIDGKFRKDTPKEYVRQNIEKRLANKHKYEKDRIAVEFTIRVGRANPAARYLESAMR</sequence>
<organism evidence="2">
    <name type="scientific">Candidatus Methanogaster sp. ANME-2c ERB4</name>
    <dbReference type="NCBI Taxonomy" id="2759911"/>
    <lineage>
        <taxon>Archaea</taxon>
        <taxon>Methanobacteriati</taxon>
        <taxon>Methanobacteriota</taxon>
        <taxon>Stenosarchaea group</taxon>
        <taxon>Methanomicrobia</taxon>
        <taxon>Methanosarcinales</taxon>
        <taxon>ANME-2 cluster</taxon>
        <taxon>Candidatus Methanogasteraceae</taxon>
        <taxon>Candidatus Methanogaster</taxon>
    </lineage>
</organism>
<reference evidence="2" key="1">
    <citation type="submission" date="2020-06" db="EMBL/GenBank/DDBJ databases">
        <title>Unique genomic features of the anaerobic methanotrophic archaea.</title>
        <authorList>
            <person name="Chadwick G.L."/>
            <person name="Skennerton C.T."/>
            <person name="Laso-Perez R."/>
            <person name="Leu A.O."/>
            <person name="Speth D.R."/>
            <person name="Yu H."/>
            <person name="Morgan-Lang C."/>
            <person name="Hatzenpichler R."/>
            <person name="Goudeau D."/>
            <person name="Malmstrom R."/>
            <person name="Brazelton W.J."/>
            <person name="Woyke T."/>
            <person name="Hallam S.J."/>
            <person name="Tyson G.W."/>
            <person name="Wegener G."/>
            <person name="Boetius A."/>
            <person name="Orphan V."/>
        </authorList>
    </citation>
    <scope>NUCLEOTIDE SEQUENCE</scope>
</reference>
<protein>
    <recommendedName>
        <fullName evidence="1">Type I restriction enzyme R protein N-terminal domain-containing protein</fullName>
    </recommendedName>
</protein>
<proteinExistence type="predicted"/>
<name>A0A7G9YDZ2_9EURY</name>